<evidence type="ECO:0000256" key="1">
    <source>
        <dbReference type="SAM" id="SignalP"/>
    </source>
</evidence>
<keyword evidence="4" id="KW-1185">Reference proteome</keyword>
<gene>
    <name evidence="3" type="ORF">EDS130_LOCUS19330</name>
    <name evidence="2" type="ORF">XAT740_LOCUS8972</name>
</gene>
<keyword evidence="1" id="KW-0732">Signal</keyword>
<dbReference type="Proteomes" id="UP000663852">
    <property type="component" value="Unassembled WGS sequence"/>
</dbReference>
<evidence type="ECO:0000313" key="5">
    <source>
        <dbReference type="Proteomes" id="UP000663852"/>
    </source>
</evidence>
<accession>A0A814N8E8</accession>
<dbReference type="AlphaFoldDB" id="A0A814N8E8"/>
<evidence type="ECO:0000313" key="2">
    <source>
        <dbReference type="EMBL" id="CAF0919776.1"/>
    </source>
</evidence>
<dbReference type="EMBL" id="CAJNOJ010000092">
    <property type="protein sequence ID" value="CAF1088082.1"/>
    <property type="molecule type" value="Genomic_DNA"/>
</dbReference>
<evidence type="ECO:0000313" key="3">
    <source>
        <dbReference type="EMBL" id="CAF1088082.1"/>
    </source>
</evidence>
<feature type="signal peptide" evidence="1">
    <location>
        <begin position="1"/>
        <end position="21"/>
    </location>
</feature>
<dbReference type="Proteomes" id="UP000663828">
    <property type="component" value="Unassembled WGS sequence"/>
</dbReference>
<sequence>MTSQRLFIAILFTTCILIVNAQYPVPTPPGGRMSVHGWLILPWDTNMTDGPVQAWFSHHVPEFWTDSPHNFQIILNGLLTPLACFNTEPTPQPIPIPYPPRDNLVEYEYTITPPPEFSLNDLLLGTLTELKGVVYNGSFDTSYERIPLALATLTVRELTTAVYLNESKLIPNYPELRYLSYPRDMSPSADTKPFQHVYLAHEIHSVPDFDHIVHASIDTTRCHCETGLPSLCNTKQILKDIRTPGVEWAFPSLINNLQNRLQPPMVIRGRIMSGPVLCPITILESIHCMVGPDFDKKC</sequence>
<feature type="chain" id="PRO_5036225373" evidence="1">
    <location>
        <begin position="22"/>
        <end position="298"/>
    </location>
</feature>
<proteinExistence type="predicted"/>
<evidence type="ECO:0000313" key="4">
    <source>
        <dbReference type="Proteomes" id="UP000663828"/>
    </source>
</evidence>
<reference evidence="3" key="1">
    <citation type="submission" date="2021-02" db="EMBL/GenBank/DDBJ databases">
        <authorList>
            <person name="Nowell W R."/>
        </authorList>
    </citation>
    <scope>NUCLEOTIDE SEQUENCE</scope>
</reference>
<dbReference type="OrthoDB" id="9983672at2759"/>
<name>A0A814N8E8_ADIRI</name>
<organism evidence="3 5">
    <name type="scientific">Adineta ricciae</name>
    <name type="common">Rotifer</name>
    <dbReference type="NCBI Taxonomy" id="249248"/>
    <lineage>
        <taxon>Eukaryota</taxon>
        <taxon>Metazoa</taxon>
        <taxon>Spiralia</taxon>
        <taxon>Gnathifera</taxon>
        <taxon>Rotifera</taxon>
        <taxon>Eurotatoria</taxon>
        <taxon>Bdelloidea</taxon>
        <taxon>Adinetida</taxon>
        <taxon>Adinetidae</taxon>
        <taxon>Adineta</taxon>
    </lineage>
</organism>
<comment type="caution">
    <text evidence="3">The sequence shown here is derived from an EMBL/GenBank/DDBJ whole genome shotgun (WGS) entry which is preliminary data.</text>
</comment>
<protein>
    <submittedName>
        <fullName evidence="3">Uncharacterized protein</fullName>
    </submittedName>
</protein>
<dbReference type="EMBL" id="CAJNOR010000455">
    <property type="protein sequence ID" value="CAF0919776.1"/>
    <property type="molecule type" value="Genomic_DNA"/>
</dbReference>